<proteinExistence type="predicted"/>
<comment type="caution">
    <text evidence="1">The sequence shown here is derived from an EMBL/GenBank/DDBJ whole genome shotgun (WGS) entry which is preliminary data.</text>
</comment>
<dbReference type="Proteomes" id="UP001165393">
    <property type="component" value="Unassembled WGS sequence"/>
</dbReference>
<gene>
    <name evidence="1" type="ORF">NAF29_02490</name>
</gene>
<dbReference type="RefSeq" id="WP_251259901.1">
    <property type="nucleotide sequence ID" value="NZ_JAMQGP010000001.1"/>
</dbReference>
<keyword evidence="2" id="KW-1185">Reference proteome</keyword>
<protein>
    <submittedName>
        <fullName evidence="1">Uncharacterized protein</fullName>
    </submittedName>
</protein>
<sequence>MLTVDRRFSAQHVSTSNLNYAQRSTFDDLADEGYGLLFIRSTTAGKVAVCSSGNQLVTIDQAGSLNLQPSIDLRR</sequence>
<evidence type="ECO:0000313" key="2">
    <source>
        <dbReference type="Proteomes" id="UP001165393"/>
    </source>
</evidence>
<organism evidence="1 2">
    <name type="scientific">Echinimonas agarilytica</name>
    <dbReference type="NCBI Taxonomy" id="1215918"/>
    <lineage>
        <taxon>Bacteria</taxon>
        <taxon>Pseudomonadati</taxon>
        <taxon>Pseudomonadota</taxon>
        <taxon>Gammaproteobacteria</taxon>
        <taxon>Alteromonadales</taxon>
        <taxon>Echinimonadaceae</taxon>
        <taxon>Echinimonas</taxon>
    </lineage>
</organism>
<accession>A0AA41W565</accession>
<name>A0AA41W565_9GAMM</name>
<reference evidence="1 2" key="1">
    <citation type="journal article" date="2013" name="Antonie Van Leeuwenhoek">
        <title>Echinimonas agarilytica gen. nov., sp. nov., a new gammaproteobacterium isolated from the sea urchin Strongylocentrotus intermedius.</title>
        <authorList>
            <person name="Nedashkovskaya O.I."/>
            <person name="Stenkova A.M."/>
            <person name="Zhukova N.V."/>
            <person name="Van Trappen S."/>
            <person name="Lee J.S."/>
            <person name="Kim S.B."/>
        </authorList>
    </citation>
    <scope>NUCLEOTIDE SEQUENCE [LARGE SCALE GENOMIC DNA]</scope>
    <source>
        <strain evidence="1 2">KMM 6351</strain>
    </source>
</reference>
<dbReference type="EMBL" id="JAMQGP010000001">
    <property type="protein sequence ID" value="MCM2678538.1"/>
    <property type="molecule type" value="Genomic_DNA"/>
</dbReference>
<evidence type="ECO:0000313" key="1">
    <source>
        <dbReference type="EMBL" id="MCM2678538.1"/>
    </source>
</evidence>
<dbReference type="AlphaFoldDB" id="A0AA41W565"/>